<evidence type="ECO:0000256" key="1">
    <source>
        <dbReference type="ARBA" id="ARBA00006484"/>
    </source>
</evidence>
<dbReference type="PRINTS" id="PR00081">
    <property type="entry name" value="GDHRDH"/>
</dbReference>
<sequence>MPSAPGPSPARSGSARPAALITGATGGIGRALVGALADHRQVLLGRDAAVLAGLAEELPEASWVAADLSQPEDLELILGVGAALPRRLDLLIHAAGAVRVAPLEHQHPEAWAEALAVNLAGPAELTRLCLPALRAARGRVVFINSTAGLVANPNWTSYAASKWGLRGFADALRHEVAPDGVRVATLFPSRTDTDMQRAVRKQEGGTYNADEYLDPTAVAQAVRAIVDAGGDADWTDLTVRPLR</sequence>
<dbReference type="NCBIfam" id="NF006073">
    <property type="entry name" value="PRK08219.1"/>
    <property type="match status" value="1"/>
</dbReference>
<dbReference type="Proteomes" id="UP000727993">
    <property type="component" value="Unassembled WGS sequence"/>
</dbReference>
<dbReference type="PANTHER" id="PTHR44196:SF1">
    <property type="entry name" value="DEHYDROGENASE_REDUCTASE SDR FAMILY MEMBER 7B"/>
    <property type="match status" value="1"/>
</dbReference>
<evidence type="ECO:0000313" key="4">
    <source>
        <dbReference type="EMBL" id="MBK9298875.1"/>
    </source>
</evidence>
<accession>A0A936THI7</accession>
<organism evidence="4 5">
    <name type="scientific">Candidatus Neomicrothrix subdominans</name>
    <dbReference type="NCBI Taxonomy" id="2954438"/>
    <lineage>
        <taxon>Bacteria</taxon>
        <taxon>Bacillati</taxon>
        <taxon>Actinomycetota</taxon>
        <taxon>Acidimicrobiia</taxon>
        <taxon>Acidimicrobiales</taxon>
        <taxon>Microthrixaceae</taxon>
        <taxon>Candidatus Neomicrothrix</taxon>
    </lineage>
</organism>
<comment type="similarity">
    <text evidence="1 3">Belongs to the short-chain dehydrogenases/reductases (SDR) family.</text>
</comment>
<evidence type="ECO:0000256" key="2">
    <source>
        <dbReference type="ARBA" id="ARBA00023002"/>
    </source>
</evidence>
<dbReference type="InterPro" id="IPR036291">
    <property type="entry name" value="NAD(P)-bd_dom_sf"/>
</dbReference>
<dbReference type="Gene3D" id="3.40.50.720">
    <property type="entry name" value="NAD(P)-binding Rossmann-like Domain"/>
    <property type="match status" value="1"/>
</dbReference>
<keyword evidence="2" id="KW-0560">Oxidoreductase</keyword>
<dbReference type="PRINTS" id="PR00080">
    <property type="entry name" value="SDRFAMILY"/>
</dbReference>
<dbReference type="GO" id="GO:0016491">
    <property type="term" value="F:oxidoreductase activity"/>
    <property type="evidence" value="ECO:0007669"/>
    <property type="project" value="UniProtKB-KW"/>
</dbReference>
<dbReference type="AlphaFoldDB" id="A0A936THI7"/>
<dbReference type="GO" id="GO:0016020">
    <property type="term" value="C:membrane"/>
    <property type="evidence" value="ECO:0007669"/>
    <property type="project" value="TreeGrafter"/>
</dbReference>
<dbReference type="Pfam" id="PF00106">
    <property type="entry name" value="adh_short"/>
    <property type="match status" value="1"/>
</dbReference>
<dbReference type="PROSITE" id="PS00061">
    <property type="entry name" value="ADH_SHORT"/>
    <property type="match status" value="1"/>
</dbReference>
<dbReference type="InterPro" id="IPR002347">
    <property type="entry name" value="SDR_fam"/>
</dbReference>
<protein>
    <submittedName>
        <fullName evidence="4">SDR family oxidoreductase</fullName>
    </submittedName>
</protein>
<comment type="caution">
    <text evidence="4">The sequence shown here is derived from an EMBL/GenBank/DDBJ whole genome shotgun (WGS) entry which is preliminary data.</text>
</comment>
<dbReference type="InterPro" id="IPR020904">
    <property type="entry name" value="Sc_DH/Rdtase_CS"/>
</dbReference>
<name>A0A936THI7_9ACTN</name>
<dbReference type="EMBL" id="JADJZA010000011">
    <property type="protein sequence ID" value="MBK9298875.1"/>
    <property type="molecule type" value="Genomic_DNA"/>
</dbReference>
<dbReference type="PANTHER" id="PTHR44196">
    <property type="entry name" value="DEHYDROGENASE/REDUCTASE SDR FAMILY MEMBER 7B"/>
    <property type="match status" value="1"/>
</dbReference>
<proteinExistence type="inferred from homology"/>
<dbReference type="SUPFAM" id="SSF51735">
    <property type="entry name" value="NAD(P)-binding Rossmann-fold domains"/>
    <property type="match status" value="1"/>
</dbReference>
<evidence type="ECO:0000313" key="5">
    <source>
        <dbReference type="Proteomes" id="UP000727993"/>
    </source>
</evidence>
<gene>
    <name evidence="4" type="ORF">IPN02_19000</name>
</gene>
<evidence type="ECO:0000256" key="3">
    <source>
        <dbReference type="RuleBase" id="RU000363"/>
    </source>
</evidence>
<reference evidence="4 5" key="1">
    <citation type="submission" date="2020-10" db="EMBL/GenBank/DDBJ databases">
        <title>Connecting structure to function with the recovery of over 1000 high-quality activated sludge metagenome-assembled genomes encoding full-length rRNA genes using long-read sequencing.</title>
        <authorList>
            <person name="Singleton C.M."/>
            <person name="Petriglieri F."/>
            <person name="Kristensen J.M."/>
            <person name="Kirkegaard R.H."/>
            <person name="Michaelsen T.Y."/>
            <person name="Andersen M.H."/>
            <person name="Karst S.M."/>
            <person name="Dueholm M.S."/>
            <person name="Nielsen P.H."/>
            <person name="Albertsen M."/>
        </authorList>
    </citation>
    <scope>NUCLEOTIDE SEQUENCE [LARGE SCALE GENOMIC DNA]</scope>
    <source>
        <strain evidence="4">Lyne_18-Q3-R50-59_MAXAC.006</strain>
    </source>
</reference>